<protein>
    <submittedName>
        <fullName evidence="1">Uncharacterized protein</fullName>
    </submittedName>
</protein>
<evidence type="ECO:0000313" key="2">
    <source>
        <dbReference type="Proteomes" id="UP001472677"/>
    </source>
</evidence>
<dbReference type="PANTHER" id="PTHR47539">
    <property type="entry name" value="PENTATRICOPEPTIDE REPEAT-CONTAINING PROTEIN OTP51, CHLOROPLASTIC"/>
    <property type="match status" value="1"/>
</dbReference>
<dbReference type="Proteomes" id="UP001472677">
    <property type="component" value="Unassembled WGS sequence"/>
</dbReference>
<accession>A0ABR2D236</accession>
<dbReference type="PANTHER" id="PTHR47539:SF1">
    <property type="entry name" value="PENTATRICOPEPTIDE REPEAT-CONTAINING PROTEIN OTP51, CHLOROPLASTIC"/>
    <property type="match status" value="1"/>
</dbReference>
<keyword evidence="2" id="KW-1185">Reference proteome</keyword>
<gene>
    <name evidence="1" type="ORF">V6N12_054998</name>
</gene>
<dbReference type="InterPro" id="IPR052500">
    <property type="entry name" value="Chloro/Mito_RNA_Process"/>
</dbReference>
<organism evidence="1 2">
    <name type="scientific">Hibiscus sabdariffa</name>
    <name type="common">roselle</name>
    <dbReference type="NCBI Taxonomy" id="183260"/>
    <lineage>
        <taxon>Eukaryota</taxon>
        <taxon>Viridiplantae</taxon>
        <taxon>Streptophyta</taxon>
        <taxon>Embryophyta</taxon>
        <taxon>Tracheophyta</taxon>
        <taxon>Spermatophyta</taxon>
        <taxon>Magnoliopsida</taxon>
        <taxon>eudicotyledons</taxon>
        <taxon>Gunneridae</taxon>
        <taxon>Pentapetalae</taxon>
        <taxon>rosids</taxon>
        <taxon>malvids</taxon>
        <taxon>Malvales</taxon>
        <taxon>Malvaceae</taxon>
        <taxon>Malvoideae</taxon>
        <taxon>Hibiscus</taxon>
    </lineage>
</organism>
<dbReference type="EMBL" id="JBBPBM010000038">
    <property type="protein sequence ID" value="KAK8527799.1"/>
    <property type="molecule type" value="Genomic_DNA"/>
</dbReference>
<proteinExistence type="predicted"/>
<sequence>MPQDLSPTPSTIIITKFPYLSHKIPSNPPMRAYPLSSLFFLRPRSATPQFSPSFPRHCCLTCHVSEEEEKWDSSDGENEAFAFEDGDGVFAGDGMKRLQASVIEVRELEELPEQWRRSKLAWLCKELPAHKAGTLVKILNAQKKWLKQEDATYIATSLPIKSGVEPVHIPFRVMLSGELLARESQSTFLNGVKVHIRDLTTREFQSTFLSEVKVHIEEPTTRESQSTFLSGVKVHIGEPTIRES</sequence>
<evidence type="ECO:0000313" key="1">
    <source>
        <dbReference type="EMBL" id="KAK8527799.1"/>
    </source>
</evidence>
<reference evidence="1 2" key="1">
    <citation type="journal article" date="2024" name="G3 (Bethesda)">
        <title>Genome assembly of Hibiscus sabdariffa L. provides insights into metabolisms of medicinal natural products.</title>
        <authorList>
            <person name="Kim T."/>
        </authorList>
    </citation>
    <scope>NUCLEOTIDE SEQUENCE [LARGE SCALE GENOMIC DNA]</scope>
    <source>
        <strain evidence="1">TK-2024</strain>
        <tissue evidence="1">Old leaves</tissue>
    </source>
</reference>
<comment type="caution">
    <text evidence="1">The sequence shown here is derived from an EMBL/GenBank/DDBJ whole genome shotgun (WGS) entry which is preliminary data.</text>
</comment>
<name>A0ABR2D236_9ROSI</name>